<feature type="transmembrane region" description="Helical" evidence="1">
    <location>
        <begin position="126"/>
        <end position="145"/>
    </location>
</feature>
<name>A0A3B0JRH1_DROGU</name>
<keyword evidence="1" id="KW-1133">Transmembrane helix</keyword>
<evidence type="ECO:0000256" key="1">
    <source>
        <dbReference type="SAM" id="Phobius"/>
    </source>
</evidence>
<evidence type="ECO:0000313" key="4">
    <source>
        <dbReference type="Proteomes" id="UP000268350"/>
    </source>
</evidence>
<feature type="transmembrane region" description="Helical" evidence="1">
    <location>
        <begin position="202"/>
        <end position="220"/>
    </location>
</feature>
<keyword evidence="1" id="KW-0472">Membrane</keyword>
<dbReference type="OrthoDB" id="166803at2759"/>
<protein>
    <submittedName>
        <fullName evidence="3">Blast:Transmembrane protein 64</fullName>
    </submittedName>
</protein>
<dbReference type="InterPro" id="IPR053069">
    <property type="entry name" value="TVP38/TMEM64"/>
</dbReference>
<dbReference type="EMBL" id="OUUW01000002">
    <property type="protein sequence ID" value="SPP76299.1"/>
    <property type="molecule type" value="Genomic_DNA"/>
</dbReference>
<feature type="transmembrane region" description="Helical" evidence="1">
    <location>
        <begin position="165"/>
        <end position="190"/>
    </location>
</feature>
<evidence type="ECO:0000259" key="2">
    <source>
        <dbReference type="Pfam" id="PF09335"/>
    </source>
</evidence>
<dbReference type="PANTHER" id="PTHR46593">
    <property type="entry name" value="TRANSMEMBRANE PROTEIN 64"/>
    <property type="match status" value="1"/>
</dbReference>
<gene>
    <name evidence="3" type="ORF">DGUA_6G006800</name>
</gene>
<dbReference type="Proteomes" id="UP000268350">
    <property type="component" value="Unassembled WGS sequence"/>
</dbReference>
<organism evidence="3 4">
    <name type="scientific">Drosophila guanche</name>
    <name type="common">Fruit fly</name>
    <dbReference type="NCBI Taxonomy" id="7266"/>
    <lineage>
        <taxon>Eukaryota</taxon>
        <taxon>Metazoa</taxon>
        <taxon>Ecdysozoa</taxon>
        <taxon>Arthropoda</taxon>
        <taxon>Hexapoda</taxon>
        <taxon>Insecta</taxon>
        <taxon>Pterygota</taxon>
        <taxon>Neoptera</taxon>
        <taxon>Endopterygota</taxon>
        <taxon>Diptera</taxon>
        <taxon>Brachycera</taxon>
        <taxon>Muscomorpha</taxon>
        <taxon>Ephydroidea</taxon>
        <taxon>Drosophilidae</taxon>
        <taxon>Drosophila</taxon>
        <taxon>Sophophora</taxon>
    </lineage>
</organism>
<dbReference type="PANTHER" id="PTHR46593:SF1">
    <property type="entry name" value="TRANSMEMBRANE PROTEIN 64"/>
    <property type="match status" value="1"/>
</dbReference>
<sequence>MTTSTTTSNNNTYRYANNNSILEKSGTASPIASAPSNAFLEMDLTASEGNTSATASTLLPVQDCSVNVNEDSTECDTFLIGSVGSSRSSGPSSGSRRTNRLSSTLYRGKMRNSCWMRAQSFVTRNWYLGCLVPASILGALLFVGWMTRDYAKQLLFWIETQNSWLIFAIFMALFTVVSFPVVVGYFVLLITAGYLFGCIRGWFTVILGANLGIAIAHATIRSCRHRIPVQKLVKNDTGRAILRVISGPRAFRVVLFTRLTPIPFGLQNVIFGVSDQI</sequence>
<dbReference type="GO" id="GO:0051480">
    <property type="term" value="P:regulation of cytosolic calcium ion concentration"/>
    <property type="evidence" value="ECO:0007669"/>
    <property type="project" value="TreeGrafter"/>
</dbReference>
<proteinExistence type="predicted"/>
<feature type="domain" description="VTT" evidence="2">
    <location>
        <begin position="185"/>
        <end position="274"/>
    </location>
</feature>
<reference evidence="4" key="1">
    <citation type="submission" date="2018-01" db="EMBL/GenBank/DDBJ databases">
        <authorList>
            <person name="Alioto T."/>
            <person name="Alioto T."/>
        </authorList>
    </citation>
    <scope>NUCLEOTIDE SEQUENCE [LARGE SCALE GENOMIC DNA]</scope>
</reference>
<dbReference type="Pfam" id="PF09335">
    <property type="entry name" value="VTT_dom"/>
    <property type="match status" value="1"/>
</dbReference>
<keyword evidence="4" id="KW-1185">Reference proteome</keyword>
<keyword evidence="1 3" id="KW-0812">Transmembrane</keyword>
<dbReference type="GO" id="GO:0005783">
    <property type="term" value="C:endoplasmic reticulum"/>
    <property type="evidence" value="ECO:0007669"/>
    <property type="project" value="TreeGrafter"/>
</dbReference>
<dbReference type="InterPro" id="IPR032816">
    <property type="entry name" value="VTT_dom"/>
</dbReference>
<evidence type="ECO:0000313" key="3">
    <source>
        <dbReference type="EMBL" id="SPP76299.1"/>
    </source>
</evidence>
<dbReference type="AlphaFoldDB" id="A0A3B0JRH1"/>
<accession>A0A3B0JRH1</accession>